<name>A0A347ZTE4_9CHLR</name>
<dbReference type="GO" id="GO:0017111">
    <property type="term" value="F:ribonucleoside triphosphate phosphatase activity"/>
    <property type="evidence" value="ECO:0007669"/>
    <property type="project" value="InterPro"/>
</dbReference>
<reference evidence="1 2" key="1">
    <citation type="submission" date="2018-08" db="EMBL/GenBank/DDBJ databases">
        <title>Genomic Encyclopedia of Type Strains, Phase IV (KMG-IV): sequencing the most valuable type-strain genomes for metagenomic binning, comparative biology and taxonomic classification.</title>
        <authorList>
            <person name="Goeker M."/>
        </authorList>
    </citation>
    <scope>NUCLEOTIDE SEQUENCE [LARGE SCALE GENOMIC DNA]</scope>
    <source>
        <strain evidence="1 2">DSM 23923</strain>
    </source>
</reference>
<dbReference type="Proteomes" id="UP000256388">
    <property type="component" value="Unassembled WGS sequence"/>
</dbReference>
<comment type="caution">
    <text evidence="1">The sequence shown here is derived from an EMBL/GenBank/DDBJ whole genome shotgun (WGS) entry which is preliminary data.</text>
</comment>
<accession>A0A347ZTE4</accession>
<protein>
    <submittedName>
        <fullName evidence="1">NTP hydrolase family protein</fullName>
    </submittedName>
</protein>
<dbReference type="EMBL" id="QUMS01000001">
    <property type="protein sequence ID" value="REG10850.1"/>
    <property type="molecule type" value="Genomic_DNA"/>
</dbReference>
<gene>
    <name evidence="1" type="ORF">DFR64_0717</name>
</gene>
<dbReference type="SUPFAM" id="SSF52540">
    <property type="entry name" value="P-loop containing nucleoside triphosphate hydrolases"/>
    <property type="match status" value="1"/>
</dbReference>
<keyword evidence="2" id="KW-1185">Reference proteome</keyword>
<dbReference type="Gene3D" id="3.40.50.300">
    <property type="entry name" value="P-loop containing nucleotide triphosphate hydrolases"/>
    <property type="match status" value="1"/>
</dbReference>
<evidence type="ECO:0000313" key="1">
    <source>
        <dbReference type="EMBL" id="REG10850.1"/>
    </source>
</evidence>
<keyword evidence="1" id="KW-0378">Hydrolase</keyword>
<evidence type="ECO:0000313" key="2">
    <source>
        <dbReference type="Proteomes" id="UP000256388"/>
    </source>
</evidence>
<dbReference type="InterPro" id="IPR004948">
    <property type="entry name" value="Nuc-triphosphatase_THEP1"/>
</dbReference>
<sequence>MAAQKSDLTIISGQKNAGKTKLCLRLVEKLQQDSIQVNGLVSPGLYQEGHKVGILVRDIATGEEKPMAVFDPGWDPEVPEREWRFNMGAVEWGNECLIKAAHSDVLIIDELGFLEMEQNRGWTAGLGLLDSGDYKHALIVIRPDLLETACKRWKPNHFVAVQENFDTEELVDKICDYLRESA</sequence>
<dbReference type="OrthoDB" id="165672at2"/>
<dbReference type="AlphaFoldDB" id="A0A347ZTE4"/>
<dbReference type="Pfam" id="PF03266">
    <property type="entry name" value="NTPase_1"/>
    <property type="match status" value="1"/>
</dbReference>
<dbReference type="InterPro" id="IPR027417">
    <property type="entry name" value="P-loop_NTPase"/>
</dbReference>
<organism evidence="1 2">
    <name type="scientific">Pelolinea submarina</name>
    <dbReference type="NCBI Taxonomy" id="913107"/>
    <lineage>
        <taxon>Bacteria</taxon>
        <taxon>Bacillati</taxon>
        <taxon>Chloroflexota</taxon>
        <taxon>Anaerolineae</taxon>
        <taxon>Anaerolineales</taxon>
        <taxon>Anaerolineaceae</taxon>
        <taxon>Pelolinea</taxon>
    </lineage>
</organism>
<proteinExistence type="predicted"/>
<dbReference type="RefSeq" id="WP_116224004.1">
    <property type="nucleotide sequence ID" value="NZ_AP018437.1"/>
</dbReference>